<comment type="caution">
    <text evidence="4">The sequence shown here is derived from an EMBL/GenBank/DDBJ whole genome shotgun (WGS) entry which is preliminary data.</text>
</comment>
<dbReference type="PANTHER" id="PTHR46894:SF1">
    <property type="entry name" value="TSC22 DOMAIN FAMILY PROTEIN 2"/>
    <property type="match status" value="1"/>
</dbReference>
<dbReference type="OrthoDB" id="8961796at2759"/>
<organism evidence="4 5">
    <name type="scientific">Albula goreensis</name>
    <dbReference type="NCBI Taxonomy" id="1534307"/>
    <lineage>
        <taxon>Eukaryota</taxon>
        <taxon>Metazoa</taxon>
        <taxon>Chordata</taxon>
        <taxon>Craniata</taxon>
        <taxon>Vertebrata</taxon>
        <taxon>Euteleostomi</taxon>
        <taxon>Actinopterygii</taxon>
        <taxon>Neopterygii</taxon>
        <taxon>Teleostei</taxon>
        <taxon>Albuliformes</taxon>
        <taxon>Albulidae</taxon>
        <taxon>Albula</taxon>
    </lineage>
</organism>
<feature type="region of interest" description="Disordered" evidence="3">
    <location>
        <begin position="525"/>
        <end position="598"/>
    </location>
</feature>
<sequence>MSKMPAKKKSCFQITSVTQAQVTASSITDDTESLDDPDESRTEDVSSEIFDVSRADFEPEVCDRSSSEETLNNVGGDSSEAHSAMALHIPQDGQLLPTVVSSGSANGGFGFRSSAVPSVAHVGGSHVLGASIPAVGQPASAPVGIVQQSAVPAVSAGGAVANVTIGTSQQPLAPSSSSGTATSSATTTTTASCSSRFRVIKLDHGTGEPFRRGRWTCTEFYERESEGSVITRTVESIKPTSAVDQVPERDSGLGVAGSSVVAPAPISAQVLDPASMSAESSGLTHTVLHPVDPQQQTYGIGHQPSSGAFQPPAYGGKPIAVAVPSQPQVQVSVQPAVPPQNLLPPGHNGVPASAPLPIQKSPSIPSAPAATQSQQFAYPVPSHHLPAVIPPSQATDYRQQQLRSAAATASVQTLSVASLPVGPPASQGPSPVMTPAATVGAQVLGLMVQAGEVVAAVSLPGNQAPAPAQGLLQQAGSMAVPGTAGGTVVPHSVGTVPLQPLGLAGSAPVTTVALVAPPSVQNVPTTVLPGPSSTPLTLPNQAQASPSAVGQPLQGPRSGSVAGLGFAPQVPPSTSAPVPVDENRRKSDALPQPSALPAKDVAKPLIPESLQLPAPSVNSLFGLPLSLDGDEDSASGASVVAIDNKIEQAMDLVKSHLMYAVREEVEVLKEQIKELYERNSVLERENAVLKSLANSEQLSQLSSQLANPSSTSPQQPLPSSTAPPEGGQPQILPLTQQQPSVSSA</sequence>
<dbReference type="CDD" id="cd21939">
    <property type="entry name" value="ZIP_TSC22D2"/>
    <property type="match status" value="1"/>
</dbReference>
<dbReference type="Gene3D" id="1.20.5.490">
    <property type="entry name" value="Single helix bin"/>
    <property type="match status" value="1"/>
</dbReference>
<dbReference type="GO" id="GO:0006357">
    <property type="term" value="P:regulation of transcription by RNA polymerase II"/>
    <property type="evidence" value="ECO:0007669"/>
    <property type="project" value="InterPro"/>
</dbReference>
<feature type="compositionally biased region" description="Basic and acidic residues" evidence="3">
    <location>
        <begin position="51"/>
        <end position="67"/>
    </location>
</feature>
<proteinExistence type="inferred from homology"/>
<dbReference type="FunFam" id="1.20.5.490:FF:000002">
    <property type="entry name" value="TSC22 domain family, member 1"/>
    <property type="match status" value="1"/>
</dbReference>
<feature type="compositionally biased region" description="Low complexity" evidence="3">
    <location>
        <begin position="525"/>
        <end position="539"/>
    </location>
</feature>
<dbReference type="Pfam" id="PF01166">
    <property type="entry name" value="TSC22"/>
    <property type="match status" value="1"/>
</dbReference>
<feature type="compositionally biased region" description="Low complexity" evidence="3">
    <location>
        <begin position="175"/>
        <end position="188"/>
    </location>
</feature>
<dbReference type="EMBL" id="JAERUA010000013">
    <property type="protein sequence ID" value="KAI1891560.1"/>
    <property type="molecule type" value="Genomic_DNA"/>
</dbReference>
<dbReference type="InterPro" id="IPR000580">
    <property type="entry name" value="TSC22/Bun"/>
</dbReference>
<dbReference type="Proteomes" id="UP000829720">
    <property type="component" value="Unassembled WGS sequence"/>
</dbReference>
<evidence type="ECO:0000313" key="5">
    <source>
        <dbReference type="Proteomes" id="UP000829720"/>
    </source>
</evidence>
<dbReference type="SUPFAM" id="SSF58026">
    <property type="entry name" value="Delta-sleep-inducing peptide immunoreactive peptide"/>
    <property type="match status" value="1"/>
</dbReference>
<dbReference type="PROSITE" id="PS01289">
    <property type="entry name" value="TSC22"/>
    <property type="match status" value="1"/>
</dbReference>
<protein>
    <recommendedName>
        <fullName evidence="6">TSC22 domain family protein 2</fullName>
    </recommendedName>
</protein>
<dbReference type="InterPro" id="IPR053049">
    <property type="entry name" value="TSC22_domain_protein_2"/>
</dbReference>
<dbReference type="AlphaFoldDB" id="A0A8T3D634"/>
<evidence type="ECO:0008006" key="6">
    <source>
        <dbReference type="Google" id="ProtNLM"/>
    </source>
</evidence>
<dbReference type="InterPro" id="IPR047862">
    <property type="entry name" value="TSC22/BUN_CS"/>
</dbReference>
<evidence type="ECO:0000256" key="1">
    <source>
        <dbReference type="ARBA" id="ARBA00007908"/>
    </source>
</evidence>
<feature type="compositionally biased region" description="Acidic residues" evidence="3">
    <location>
        <begin position="29"/>
        <end position="38"/>
    </location>
</feature>
<reference evidence="4" key="1">
    <citation type="submission" date="2021-01" db="EMBL/GenBank/DDBJ databases">
        <authorList>
            <person name="Zahm M."/>
            <person name="Roques C."/>
            <person name="Cabau C."/>
            <person name="Klopp C."/>
            <person name="Donnadieu C."/>
            <person name="Jouanno E."/>
            <person name="Lampietro C."/>
            <person name="Louis A."/>
            <person name="Herpin A."/>
            <person name="Echchiki A."/>
            <person name="Berthelot C."/>
            <person name="Parey E."/>
            <person name="Roest-Crollius H."/>
            <person name="Braasch I."/>
            <person name="Postlethwait J."/>
            <person name="Bobe J."/>
            <person name="Montfort J."/>
            <person name="Bouchez O."/>
            <person name="Begum T."/>
            <person name="Mejri S."/>
            <person name="Adams A."/>
            <person name="Chen W.-J."/>
            <person name="Guiguen Y."/>
        </authorList>
    </citation>
    <scope>NUCLEOTIDE SEQUENCE</scope>
    <source>
        <tissue evidence="4">Blood</tissue>
    </source>
</reference>
<keyword evidence="5" id="KW-1185">Reference proteome</keyword>
<comment type="similarity">
    <text evidence="1">Belongs to the TSC-22/Dip/Bun family.</text>
</comment>
<dbReference type="PANTHER" id="PTHR46894">
    <property type="entry name" value="TSC22 DOMAIN FAMILY PROTEIN 2"/>
    <property type="match status" value="1"/>
</dbReference>
<feature type="compositionally biased region" description="Polar residues" evidence="3">
    <location>
        <begin position="19"/>
        <end position="28"/>
    </location>
</feature>
<name>A0A8T3D634_9TELE</name>
<gene>
    <name evidence="4" type="ORF">AGOR_G00145050</name>
</gene>
<evidence type="ECO:0000256" key="3">
    <source>
        <dbReference type="SAM" id="MobiDB-lite"/>
    </source>
</evidence>
<feature type="region of interest" description="Disordered" evidence="3">
    <location>
        <begin position="699"/>
        <end position="744"/>
    </location>
</feature>
<feature type="region of interest" description="Disordered" evidence="3">
    <location>
        <begin position="168"/>
        <end position="188"/>
    </location>
</feature>
<feature type="region of interest" description="Disordered" evidence="3">
    <location>
        <begin position="19"/>
        <end position="78"/>
    </location>
</feature>
<evidence type="ECO:0000256" key="2">
    <source>
        <dbReference type="SAM" id="Coils"/>
    </source>
</evidence>
<keyword evidence="2" id="KW-0175">Coiled coil</keyword>
<feature type="coiled-coil region" evidence="2">
    <location>
        <begin position="658"/>
        <end position="692"/>
    </location>
</feature>
<evidence type="ECO:0000313" key="4">
    <source>
        <dbReference type="EMBL" id="KAI1891560.1"/>
    </source>
</evidence>
<accession>A0A8T3D634</accession>